<feature type="binding site" evidence="6">
    <location>
        <position position="130"/>
    </location>
    <ligand>
        <name>S-adenosyl-L-methionine</name>
        <dbReference type="ChEBI" id="CHEBI:59789"/>
    </ligand>
</feature>
<evidence type="ECO:0000313" key="8">
    <source>
        <dbReference type="EMBL" id="SET99801.1"/>
    </source>
</evidence>
<keyword evidence="9" id="KW-1185">Reference proteome</keyword>
<dbReference type="AlphaFoldDB" id="X5E1B3"/>
<sequence length="280" mass="31254">MDYQKISIQISPFQEWLRDVLNAQLAEIGFDSFVETETGFDAFIPATLYAEESMNEVLEGFSGDFSFDVKSELIADQNWNEEWEKNYFKPLVIGGECMIRAPFHTEYPHAKYEIVIEPNMAFGTGNHETTATIIESILQNDLSGKTILDMGCGTGILSILASMKGAKQITAIDIDKWSYQGTCENAALNNITNIDAKLGDASLLGNEKFDLIFANIHKNVLLNDMESYHKVLNDGGTLIMSGFYTEDIKDIKSKAESLGMKDAGFVEKNNWVAHSFLKPD</sequence>
<keyword evidence="3 6" id="KW-0489">Methyltransferase</keyword>
<dbReference type="Gene3D" id="3.40.50.150">
    <property type="entry name" value="Vaccinia Virus protein VP39"/>
    <property type="match status" value="1"/>
</dbReference>
<dbReference type="EC" id="2.1.1.-" evidence="6"/>
<comment type="function">
    <text evidence="6">Methylates ribosomal protein L11.</text>
</comment>
<dbReference type="GO" id="GO:0008276">
    <property type="term" value="F:protein methyltransferase activity"/>
    <property type="evidence" value="ECO:0007669"/>
    <property type="project" value="UniProtKB-UniRule"/>
</dbReference>
<dbReference type="Proteomes" id="UP000181981">
    <property type="component" value="Unassembled WGS sequence"/>
</dbReference>
<keyword evidence="8" id="KW-0689">Ribosomal protein</keyword>
<evidence type="ECO:0000313" key="9">
    <source>
        <dbReference type="Proteomes" id="UP000023772"/>
    </source>
</evidence>
<dbReference type="GO" id="GO:0005840">
    <property type="term" value="C:ribosome"/>
    <property type="evidence" value="ECO:0007669"/>
    <property type="project" value="UniProtKB-KW"/>
</dbReference>
<feature type="binding site" evidence="6">
    <location>
        <position position="215"/>
    </location>
    <ligand>
        <name>S-adenosyl-L-methionine</name>
        <dbReference type="ChEBI" id="CHEBI:59789"/>
    </ligand>
</feature>
<dbReference type="GO" id="GO:0005737">
    <property type="term" value="C:cytoplasm"/>
    <property type="evidence" value="ECO:0007669"/>
    <property type="project" value="UniProtKB-SubCell"/>
</dbReference>
<feature type="binding site" evidence="6">
    <location>
        <position position="151"/>
    </location>
    <ligand>
        <name>S-adenosyl-L-methionine</name>
        <dbReference type="ChEBI" id="CHEBI:59789"/>
    </ligand>
</feature>
<dbReference type="PIRSF" id="PIRSF000401">
    <property type="entry name" value="RPL11_MTase"/>
    <property type="match status" value="1"/>
</dbReference>
<accession>X5E1B3</accession>
<evidence type="ECO:0000256" key="1">
    <source>
        <dbReference type="ARBA" id="ARBA00009741"/>
    </source>
</evidence>
<dbReference type="PANTHER" id="PTHR43648">
    <property type="entry name" value="ELECTRON TRANSFER FLAVOPROTEIN BETA SUBUNIT LYSINE METHYLTRANSFERASE"/>
    <property type="match status" value="1"/>
</dbReference>
<keyword evidence="8" id="KW-0687">Ribonucleoprotein</keyword>
<comment type="subcellular location">
    <subcellularLocation>
        <location evidence="6">Cytoplasm</location>
    </subcellularLocation>
</comment>
<dbReference type="RefSeq" id="WP_038562923.1">
    <property type="nucleotide sequence ID" value="NZ_FOHT01000034.1"/>
</dbReference>
<evidence type="ECO:0000256" key="4">
    <source>
        <dbReference type="ARBA" id="ARBA00022679"/>
    </source>
</evidence>
<dbReference type="EMBL" id="FOHT01000034">
    <property type="protein sequence ID" value="SET99801.1"/>
    <property type="molecule type" value="Genomic_DNA"/>
</dbReference>
<dbReference type="CDD" id="cd02440">
    <property type="entry name" value="AdoMet_MTases"/>
    <property type="match status" value="1"/>
</dbReference>
<evidence type="ECO:0000313" key="7">
    <source>
        <dbReference type="EMBL" id="AHW61265.1"/>
    </source>
</evidence>
<evidence type="ECO:0000256" key="5">
    <source>
        <dbReference type="ARBA" id="ARBA00022691"/>
    </source>
</evidence>
<reference evidence="8 10" key="2">
    <citation type="submission" date="2016-10" db="EMBL/GenBank/DDBJ databases">
        <authorList>
            <person name="de Groot N.N."/>
        </authorList>
    </citation>
    <scope>NUCLEOTIDE SEQUENCE [LARGE SCALE GENOMIC DNA]</scope>
    <source>
        <strain evidence="8 10">DSM 25947</strain>
    </source>
</reference>
<dbReference type="SUPFAM" id="SSF53335">
    <property type="entry name" value="S-adenosyl-L-methionine-dependent methyltransferases"/>
    <property type="match status" value="1"/>
</dbReference>
<comment type="catalytic activity">
    <reaction evidence="6">
        <text>L-lysyl-[protein] + 3 S-adenosyl-L-methionine = N(6),N(6),N(6)-trimethyl-L-lysyl-[protein] + 3 S-adenosyl-L-homocysteine + 3 H(+)</text>
        <dbReference type="Rhea" id="RHEA:54192"/>
        <dbReference type="Rhea" id="RHEA-COMP:9752"/>
        <dbReference type="Rhea" id="RHEA-COMP:13826"/>
        <dbReference type="ChEBI" id="CHEBI:15378"/>
        <dbReference type="ChEBI" id="CHEBI:29969"/>
        <dbReference type="ChEBI" id="CHEBI:57856"/>
        <dbReference type="ChEBI" id="CHEBI:59789"/>
        <dbReference type="ChEBI" id="CHEBI:61961"/>
    </reaction>
</comment>
<dbReference type="HAMAP" id="MF_00735">
    <property type="entry name" value="Methyltr_PrmA"/>
    <property type="match status" value="1"/>
</dbReference>
<gene>
    <name evidence="6" type="primary">prmA</name>
    <name evidence="7" type="ORF">FH5T_21085</name>
    <name evidence="8" type="ORF">SAMN05444285_13414</name>
</gene>
<comment type="similarity">
    <text evidence="1 6">Belongs to the methyltransferase superfamily. PrmA family.</text>
</comment>
<protein>
    <recommendedName>
        <fullName evidence="6">Ribosomal protein L11 methyltransferase</fullName>
        <shortName evidence="6">L11 Mtase</shortName>
        <ecNumber evidence="6">2.1.1.-</ecNumber>
    </recommendedName>
</protein>
<dbReference type="InterPro" id="IPR029063">
    <property type="entry name" value="SAM-dependent_MTases_sf"/>
</dbReference>
<dbReference type="Proteomes" id="UP000023772">
    <property type="component" value="Chromosome"/>
</dbReference>
<proteinExistence type="inferred from homology"/>
<dbReference type="eggNOG" id="COG2264">
    <property type="taxonomic scope" value="Bacteria"/>
</dbReference>
<dbReference type="InterPro" id="IPR050078">
    <property type="entry name" value="Ribosomal_L11_MeTrfase_PrmA"/>
</dbReference>
<feature type="binding site" evidence="6">
    <location>
        <position position="173"/>
    </location>
    <ligand>
        <name>S-adenosyl-L-methionine</name>
        <dbReference type="ChEBI" id="CHEBI:59789"/>
    </ligand>
</feature>
<dbReference type="PANTHER" id="PTHR43648:SF1">
    <property type="entry name" value="ELECTRON TRANSFER FLAVOPROTEIN BETA SUBUNIT LYSINE METHYLTRANSFERASE"/>
    <property type="match status" value="1"/>
</dbReference>
<dbReference type="KEGG" id="dori:FH5T_21085"/>
<dbReference type="GO" id="GO:0032259">
    <property type="term" value="P:methylation"/>
    <property type="evidence" value="ECO:0007669"/>
    <property type="project" value="UniProtKB-KW"/>
</dbReference>
<evidence type="ECO:0000313" key="10">
    <source>
        <dbReference type="Proteomes" id="UP000181981"/>
    </source>
</evidence>
<evidence type="ECO:0000256" key="3">
    <source>
        <dbReference type="ARBA" id="ARBA00022603"/>
    </source>
</evidence>
<evidence type="ECO:0000256" key="2">
    <source>
        <dbReference type="ARBA" id="ARBA00022490"/>
    </source>
</evidence>
<dbReference type="Pfam" id="PF06325">
    <property type="entry name" value="PrmA"/>
    <property type="match status" value="1"/>
</dbReference>
<reference evidence="7 9" key="1">
    <citation type="submission" date="2014-03" db="EMBL/GenBank/DDBJ databases">
        <title>Complete genome sequence of a deeply braunched marine Bacteroidia bacterium Draconibacterium orientale type strain FH5T.</title>
        <authorList>
            <person name="Li X."/>
            <person name="Wang X."/>
            <person name="Xie Z."/>
            <person name="Du Z."/>
            <person name="Chen G."/>
        </authorList>
    </citation>
    <scope>NUCLEOTIDE SEQUENCE [LARGE SCALE GENOMIC DNA]</scope>
    <source>
        <strain evidence="7 9">FH5</strain>
    </source>
</reference>
<dbReference type="EMBL" id="CP007451">
    <property type="protein sequence ID" value="AHW61265.1"/>
    <property type="molecule type" value="Genomic_DNA"/>
</dbReference>
<keyword evidence="2 6" id="KW-0963">Cytoplasm</keyword>
<keyword evidence="5 6" id="KW-0949">S-adenosyl-L-methionine</keyword>
<dbReference type="InterPro" id="IPR004498">
    <property type="entry name" value="Ribosomal_PrmA_MeTrfase"/>
</dbReference>
<organism evidence="8 10">
    <name type="scientific">Draconibacterium orientale</name>
    <dbReference type="NCBI Taxonomy" id="1168034"/>
    <lineage>
        <taxon>Bacteria</taxon>
        <taxon>Pseudomonadati</taxon>
        <taxon>Bacteroidota</taxon>
        <taxon>Bacteroidia</taxon>
        <taxon>Marinilabiliales</taxon>
        <taxon>Prolixibacteraceae</taxon>
        <taxon>Draconibacterium</taxon>
    </lineage>
</organism>
<evidence type="ECO:0000256" key="6">
    <source>
        <dbReference type="HAMAP-Rule" id="MF_00735"/>
    </source>
</evidence>
<dbReference type="OrthoDB" id="9785995at2"/>
<dbReference type="STRING" id="1168034.FH5T_21085"/>
<keyword evidence="4 6" id="KW-0808">Transferase</keyword>
<dbReference type="NCBIfam" id="NF001785">
    <property type="entry name" value="PRK00517.2-2"/>
    <property type="match status" value="1"/>
</dbReference>
<dbReference type="HOGENOM" id="CLU_049382_0_0_10"/>
<name>X5E1B3_9BACT</name>